<gene>
    <name evidence="3" type="ORF">GV789_22820</name>
</gene>
<feature type="domain" description="Abortive phage infection protein C-terminal" evidence="2">
    <location>
        <begin position="11"/>
        <end position="231"/>
    </location>
</feature>
<feature type="region of interest" description="Disordered" evidence="1">
    <location>
        <begin position="335"/>
        <end position="364"/>
    </location>
</feature>
<feature type="compositionally biased region" description="Basic residues" evidence="1">
    <location>
        <begin position="350"/>
        <end position="361"/>
    </location>
</feature>
<sequence>MAPVSPDSNALGRTAVNEALITTLRDEPYHFWYFNNGITVLAEGIGRAARDSHSRTNGLFRLSGATVVNGAQTVASIHAVMQEDETLLDDAEIWIRVIGLEGCPDSFASSVTRATNTQNGVDARDFIALDPHQDRIRAQLRLQFDKSYGLKRSAEPVAGDDGCDVEEAAIALACSHSDPTFAVDAKRQVSLLWASADDPIYRELFPSDLDIARMWNSVLALRIVDGQLARMREALDDSRATGILVHGNRLIAHLALSQVGPSILKDPEAESAGLLKPVADFTRELSILLGQVVDEHYPGAFLAPLFKNHTKCRELVTSTLSRYTGEPAELFDTATFTRSAPKSASPKRGQTARHAKSGRTQRKQDAVKVIQGAGALAEGVLLEFRPDTKREKDLLVPWVDENPARGRAKWTNERPTVNPLVWEADGKRYSPSNLVITMMIEAGYPAPSGVRGTTRWTVGSNETLSDIAERITEDNAGGVS</sequence>
<organism evidence="3 4">
    <name type="scientific">Nocardia cyriacigeorgica</name>
    <dbReference type="NCBI Taxonomy" id="135487"/>
    <lineage>
        <taxon>Bacteria</taxon>
        <taxon>Bacillati</taxon>
        <taxon>Actinomycetota</taxon>
        <taxon>Actinomycetes</taxon>
        <taxon>Mycobacteriales</taxon>
        <taxon>Nocardiaceae</taxon>
        <taxon>Nocardia</taxon>
    </lineage>
</organism>
<name>A0A6P1D982_9NOCA</name>
<evidence type="ECO:0000313" key="3">
    <source>
        <dbReference type="EMBL" id="NEW47255.1"/>
    </source>
</evidence>
<evidence type="ECO:0000256" key="1">
    <source>
        <dbReference type="SAM" id="MobiDB-lite"/>
    </source>
</evidence>
<reference evidence="3 4" key="1">
    <citation type="submission" date="2020-01" db="EMBL/GenBank/DDBJ databases">
        <title>Genetics and antimicrobial susceptibilities of Nocardia species isolated from the soil; a comparison with species isolated from humans.</title>
        <authorList>
            <person name="Carrasco G."/>
            <person name="Monzon S."/>
            <person name="Sansegundo M."/>
            <person name="Garcia E."/>
            <person name="Garrido N."/>
            <person name="Medina M.J."/>
            <person name="Villalon P."/>
            <person name="Ramirez-Arocha A.C."/>
            <person name="Jimenez P."/>
            <person name="Cuesta I."/>
            <person name="Valdezate S."/>
        </authorList>
    </citation>
    <scope>NUCLEOTIDE SEQUENCE [LARGE SCALE GENOMIC DNA]</scope>
    <source>
        <strain evidence="3 4">CNM20110639</strain>
    </source>
</reference>
<dbReference type="Proteomes" id="UP000468928">
    <property type="component" value="Unassembled WGS sequence"/>
</dbReference>
<protein>
    <submittedName>
        <fullName evidence="3">AIPR family protein</fullName>
    </submittedName>
</protein>
<accession>A0A6P1D982</accession>
<dbReference type="AlphaFoldDB" id="A0A6P1D982"/>
<proteinExistence type="predicted"/>
<dbReference type="RefSeq" id="WP_163825278.1">
    <property type="nucleotide sequence ID" value="NZ_JAAGUY010000014.1"/>
</dbReference>
<comment type="caution">
    <text evidence="3">The sequence shown here is derived from an EMBL/GenBank/DDBJ whole genome shotgun (WGS) entry which is preliminary data.</text>
</comment>
<dbReference type="InterPro" id="IPR018891">
    <property type="entry name" value="AIPR_C"/>
</dbReference>
<dbReference type="EMBL" id="JAAGUZ010000077">
    <property type="protein sequence ID" value="NEW47255.1"/>
    <property type="molecule type" value="Genomic_DNA"/>
</dbReference>
<evidence type="ECO:0000313" key="4">
    <source>
        <dbReference type="Proteomes" id="UP000468928"/>
    </source>
</evidence>
<dbReference type="Pfam" id="PF10592">
    <property type="entry name" value="AIPR"/>
    <property type="match status" value="1"/>
</dbReference>
<evidence type="ECO:0000259" key="2">
    <source>
        <dbReference type="Pfam" id="PF10592"/>
    </source>
</evidence>